<gene>
    <name evidence="2" type="ORF">HK415_00535</name>
</gene>
<comment type="caution">
    <text evidence="2">The sequence shown here is derived from an EMBL/GenBank/DDBJ whole genome shotgun (WGS) entry which is preliminary data.</text>
</comment>
<evidence type="ECO:0000313" key="2">
    <source>
        <dbReference type="EMBL" id="NNU41970.1"/>
    </source>
</evidence>
<proteinExistence type="predicted"/>
<dbReference type="InterPro" id="IPR025421">
    <property type="entry name" value="DUF4148"/>
</dbReference>
<organism evidence="2 3">
    <name type="scientific">Ramlibacter montanisoli</name>
    <dbReference type="NCBI Taxonomy" id="2732512"/>
    <lineage>
        <taxon>Bacteria</taxon>
        <taxon>Pseudomonadati</taxon>
        <taxon>Pseudomonadota</taxon>
        <taxon>Betaproteobacteria</taxon>
        <taxon>Burkholderiales</taxon>
        <taxon>Comamonadaceae</taxon>
        <taxon>Ramlibacter</taxon>
    </lineage>
</organism>
<keyword evidence="3" id="KW-1185">Reference proteome</keyword>
<sequence>MNRTSIVLAGLLSLAGFAAHAESPDPSGQFAHTIRSGKTRAQVLAELKEAQRTGDILVAGEGGAAYERNPGAFPARVHVAGKTREQVRAETLQALRDGDVAYGEAGLARREVFPHRYMAGGGAPMQRSAIVLQRWTQR</sequence>
<dbReference type="EMBL" id="JABFCS010000001">
    <property type="protein sequence ID" value="NNU41970.1"/>
    <property type="molecule type" value="Genomic_DNA"/>
</dbReference>
<name>A0A849K2N3_9BURK</name>
<evidence type="ECO:0000256" key="1">
    <source>
        <dbReference type="SAM" id="SignalP"/>
    </source>
</evidence>
<protein>
    <submittedName>
        <fullName evidence="2">DUF4148 domain-containing protein</fullName>
    </submittedName>
</protein>
<accession>A0A849K2N3</accession>
<evidence type="ECO:0000313" key="3">
    <source>
        <dbReference type="Proteomes" id="UP000552954"/>
    </source>
</evidence>
<feature type="signal peptide" evidence="1">
    <location>
        <begin position="1"/>
        <end position="21"/>
    </location>
</feature>
<reference evidence="2 3" key="1">
    <citation type="submission" date="2020-05" db="EMBL/GenBank/DDBJ databases">
        <authorList>
            <person name="Khan S.A."/>
            <person name="Jeon C.O."/>
            <person name="Chun B.H."/>
        </authorList>
    </citation>
    <scope>NUCLEOTIDE SEQUENCE [LARGE SCALE GENOMIC DNA]</scope>
    <source>
        <strain evidence="2 3">B156</strain>
    </source>
</reference>
<dbReference type="Proteomes" id="UP000552954">
    <property type="component" value="Unassembled WGS sequence"/>
</dbReference>
<keyword evidence="1" id="KW-0732">Signal</keyword>
<reference evidence="2 3" key="2">
    <citation type="submission" date="2020-06" db="EMBL/GenBank/DDBJ databases">
        <title>Ramlibacter rhizophilus sp. nov., isolated from rhizosphere soil of national flower Mugunghwa from South Korea.</title>
        <authorList>
            <person name="Zheng-Fei Y."/>
            <person name="Huan T."/>
        </authorList>
    </citation>
    <scope>NUCLEOTIDE SEQUENCE [LARGE SCALE GENOMIC DNA]</scope>
    <source>
        <strain evidence="2 3">B156</strain>
    </source>
</reference>
<feature type="chain" id="PRO_5032609522" evidence="1">
    <location>
        <begin position="22"/>
        <end position="138"/>
    </location>
</feature>
<dbReference type="AlphaFoldDB" id="A0A849K2N3"/>
<dbReference type="Pfam" id="PF13663">
    <property type="entry name" value="DUF4148"/>
    <property type="match status" value="1"/>
</dbReference>